<accession>A0A7C3SKX3</accession>
<dbReference type="InterPro" id="IPR010327">
    <property type="entry name" value="FldB/FldC_alpha/beta"/>
</dbReference>
<comment type="similarity">
    <text evidence="1">Belongs to the FldB/FldC dehydratase alpha/beta subunit family.</text>
</comment>
<dbReference type="PANTHER" id="PTHR30548:SF3">
    <property type="entry name" value="2-HYDROXYACYL-COA DEHYDRATASE"/>
    <property type="match status" value="1"/>
</dbReference>
<dbReference type="AlphaFoldDB" id="A0A7C3SKX3"/>
<evidence type="ECO:0000313" key="2">
    <source>
        <dbReference type="EMBL" id="HGB14807.1"/>
    </source>
</evidence>
<sequence length="335" mass="38406">MALSKAYPPGTRVGLTTTIPVEVVLAAGLVPVDLNNLFITAPDALARVSEAEAAGLPRTICAWIKGIYATLHRHPEIQTVLVACQGDCSYTQGLGEILEAEGREVIHFKFPYPRNREELRREITTLMTRLGVSPFEVRRVQEDLAPLRQGLKELDRLTWETGQVSGRENFQWLISSSDFNSDVADYRHRLQKFLAEARTRPPAYGRVRLGIVGIPPIFSDLWDYLEELQARVVFNEMPRQFSMPYSNLDLVEQYHRYTYPYDIRGRLADLAEAVATRHLDGLVHYTQSFCFRQMFDQTLREHLRVPILTLEGDRPTSLDSRTRMRLEAFVDVLRE</sequence>
<organism evidence="2">
    <name type="scientific">Desulfobacca acetoxidans</name>
    <dbReference type="NCBI Taxonomy" id="60893"/>
    <lineage>
        <taxon>Bacteria</taxon>
        <taxon>Pseudomonadati</taxon>
        <taxon>Thermodesulfobacteriota</taxon>
        <taxon>Desulfobaccia</taxon>
        <taxon>Desulfobaccales</taxon>
        <taxon>Desulfobaccaceae</taxon>
        <taxon>Desulfobacca</taxon>
    </lineage>
</organism>
<name>A0A7C3SKX3_9BACT</name>
<dbReference type="EMBL" id="DTHB01000043">
    <property type="protein sequence ID" value="HGB14807.1"/>
    <property type="molecule type" value="Genomic_DNA"/>
</dbReference>
<protein>
    <submittedName>
        <fullName evidence="2">2-hydroxyacyl-CoA dehydratase</fullName>
    </submittedName>
</protein>
<reference evidence="2" key="1">
    <citation type="journal article" date="2020" name="mSystems">
        <title>Genome- and Community-Level Interaction Insights into Carbon Utilization and Element Cycling Functions of Hydrothermarchaeota in Hydrothermal Sediment.</title>
        <authorList>
            <person name="Zhou Z."/>
            <person name="Liu Y."/>
            <person name="Xu W."/>
            <person name="Pan J."/>
            <person name="Luo Z.H."/>
            <person name="Li M."/>
        </authorList>
    </citation>
    <scope>NUCLEOTIDE SEQUENCE [LARGE SCALE GENOMIC DNA]</scope>
    <source>
        <strain evidence="2">SpSt-776</strain>
    </source>
</reference>
<dbReference type="PANTHER" id="PTHR30548">
    <property type="entry name" value="2-HYDROXYGLUTARYL-COA DEHYDRATASE, D-COMPONENT-RELATED"/>
    <property type="match status" value="1"/>
</dbReference>
<dbReference type="Gene3D" id="3.40.50.11900">
    <property type="match status" value="1"/>
</dbReference>
<gene>
    <name evidence="2" type="ORF">ENV62_06185</name>
</gene>
<dbReference type="Pfam" id="PF06050">
    <property type="entry name" value="HGD-D"/>
    <property type="match status" value="1"/>
</dbReference>
<evidence type="ECO:0000256" key="1">
    <source>
        <dbReference type="ARBA" id="ARBA00005806"/>
    </source>
</evidence>
<dbReference type="Gene3D" id="3.40.50.11890">
    <property type="match status" value="1"/>
</dbReference>
<proteinExistence type="inferred from homology"/>
<comment type="caution">
    <text evidence="2">The sequence shown here is derived from an EMBL/GenBank/DDBJ whole genome shotgun (WGS) entry which is preliminary data.</text>
</comment>